<reference evidence="3" key="2">
    <citation type="submission" date="2017-09" db="EMBL/GenBank/DDBJ databases">
        <title>FDA dAtabase for Regulatory Grade micrObial Sequences (FDA-ARGOS): Supporting development and validation of Infectious Disease Dx tests.</title>
        <authorList>
            <person name="Minogue T."/>
            <person name="Wolcott M."/>
            <person name="Wasieloski L."/>
            <person name="Aguilar W."/>
            <person name="Moore D."/>
            <person name="Tallon L."/>
            <person name="Sadzewicz L."/>
            <person name="Ott S."/>
            <person name="Zhao X."/>
            <person name="Nagaraj S."/>
            <person name="Vavikolanu K."/>
            <person name="Aluvathingal J."/>
            <person name="Nadendla S."/>
            <person name="Sichtig H."/>
        </authorList>
    </citation>
    <scope>NUCLEOTIDE SEQUENCE [LARGE SCALE GENOMIC DNA]</scope>
    <source>
        <strain evidence="3">FDAARGOS_387</strain>
    </source>
</reference>
<gene>
    <name evidence="1" type="ORF">CRN84_18250</name>
    <name evidence="2" type="ORF">NCTC12282_05032</name>
</gene>
<sequence length="451" mass="51693">MKTTTEYVQEGIKLQERSGTSSRKALERYKKAIKAYSLKKDEEYAFLYANYQMVLIYGSDLYNKVYGGPELQEVKETLPYAQTCLELAKGTSTHCAEMKSFYEEVIRNASYALAWYSYQQLVDKSELEKALETISLGCEYSESDLYIYMFALKAHLLLKLRREEESFSIVDSCLRKYPGHDDFSDIQKSKAYRQWKEKLLDETCFSVEKKEILQKAARITAVIKNTISEQKTDVREFIANVPEKEITPLGITRGKQACFYGDDDDSLLLFKGNLHIKGNLDEAWLGRQLENMRWKNDFMGIIVAGNLEVDGDITCDISIQVEKDLICDYLYTHNCHIEVSGNAHIKYGIYGQYNDGTLVIKGKVSCPYFINNDHSMPSKSDKGESIYIEAFCLDINNIEIDGLIYSAELLLPLVFDEDKEGNEEGDLSIDTFFSIVKKGENPFRQVTKLRS</sequence>
<dbReference type="OrthoDB" id="2044786at2"/>
<dbReference type="EMBL" id="CAADJA010000002">
    <property type="protein sequence ID" value="VFS51389.1"/>
    <property type="molecule type" value="Genomic_DNA"/>
</dbReference>
<proteinExistence type="predicted"/>
<evidence type="ECO:0000313" key="2">
    <source>
        <dbReference type="EMBL" id="VFS51389.1"/>
    </source>
</evidence>
<evidence type="ECO:0000313" key="3">
    <source>
        <dbReference type="Proteomes" id="UP000224974"/>
    </source>
</evidence>
<dbReference type="Proteomes" id="UP000373449">
    <property type="component" value="Unassembled WGS sequence"/>
</dbReference>
<dbReference type="RefSeq" id="WP_029094585.1">
    <property type="nucleotide sequence ID" value="NZ_CAADJA010000002.1"/>
</dbReference>
<keyword evidence="3" id="KW-1185">Reference proteome</keyword>
<name>A0A2C6C464_9GAMM</name>
<reference evidence="2 4" key="3">
    <citation type="submission" date="2019-03" db="EMBL/GenBank/DDBJ databases">
        <authorList>
            <consortium name="Pathogen Informatics"/>
        </authorList>
    </citation>
    <scope>NUCLEOTIDE SEQUENCE [LARGE SCALE GENOMIC DNA]</scope>
    <source>
        <strain evidence="2 4">NCTC12282</strain>
    </source>
</reference>
<dbReference type="Proteomes" id="UP000224974">
    <property type="component" value="Unassembled WGS sequence"/>
</dbReference>
<organism evidence="1 3">
    <name type="scientific">Budvicia aquatica</name>
    <dbReference type="NCBI Taxonomy" id="82979"/>
    <lineage>
        <taxon>Bacteria</taxon>
        <taxon>Pseudomonadati</taxon>
        <taxon>Pseudomonadota</taxon>
        <taxon>Gammaproteobacteria</taxon>
        <taxon>Enterobacterales</taxon>
        <taxon>Budviciaceae</taxon>
        <taxon>Budvicia</taxon>
    </lineage>
</organism>
<accession>A0A2C6C464</accession>
<evidence type="ECO:0000313" key="1">
    <source>
        <dbReference type="EMBL" id="PHI31140.1"/>
    </source>
</evidence>
<reference evidence="1" key="1">
    <citation type="submission" date="2017-09" db="EMBL/GenBank/DDBJ databases">
        <title>FDA dAtabase for Regulatory Grade micrObial Sequences (FDA-ARGOS): Supporting development and validation of Infectious Disease Dx tests.</title>
        <authorList>
            <person name="Minogue T."/>
            <person name="Wolcott M."/>
            <person name="Wasieloski L."/>
            <person name="Aguilar W."/>
            <person name="Moore D."/>
            <person name="Tallon L.J."/>
            <person name="Sadzewicz L."/>
            <person name="Ott S."/>
            <person name="Zhao X."/>
            <person name="Nagaraj S."/>
            <person name="Vavikolanu K."/>
            <person name="Aluvathingal J."/>
            <person name="Nadendla S."/>
            <person name="Sichtig H."/>
        </authorList>
    </citation>
    <scope>NUCLEOTIDE SEQUENCE</scope>
    <source>
        <strain evidence="1">FDAARGOS_387</strain>
    </source>
</reference>
<evidence type="ECO:0000313" key="4">
    <source>
        <dbReference type="Proteomes" id="UP000373449"/>
    </source>
</evidence>
<dbReference type="EMBL" id="PDDX01000001">
    <property type="protein sequence ID" value="PHI31140.1"/>
    <property type="molecule type" value="Genomic_DNA"/>
</dbReference>
<dbReference type="AlphaFoldDB" id="A0A2C6C464"/>
<protein>
    <submittedName>
        <fullName evidence="1">Uncharacterized protein</fullName>
    </submittedName>
</protein>